<dbReference type="Gene3D" id="1.25.40.20">
    <property type="entry name" value="Ankyrin repeat-containing domain"/>
    <property type="match status" value="1"/>
</dbReference>
<dbReference type="SMART" id="SM00248">
    <property type="entry name" value="ANK"/>
    <property type="match status" value="3"/>
</dbReference>
<organism evidence="2 3">
    <name type="scientific">Sporormia fimetaria CBS 119925</name>
    <dbReference type="NCBI Taxonomy" id="1340428"/>
    <lineage>
        <taxon>Eukaryota</taxon>
        <taxon>Fungi</taxon>
        <taxon>Dikarya</taxon>
        <taxon>Ascomycota</taxon>
        <taxon>Pezizomycotina</taxon>
        <taxon>Dothideomycetes</taxon>
        <taxon>Pleosporomycetidae</taxon>
        <taxon>Pleosporales</taxon>
        <taxon>Sporormiaceae</taxon>
        <taxon>Sporormia</taxon>
    </lineage>
</organism>
<gene>
    <name evidence="2" type="ORF">M011DRAFT_471593</name>
</gene>
<dbReference type="EMBL" id="MU006599">
    <property type="protein sequence ID" value="KAF2743235.1"/>
    <property type="molecule type" value="Genomic_DNA"/>
</dbReference>
<protein>
    <submittedName>
        <fullName evidence="2">Uncharacterized protein</fullName>
    </submittedName>
</protein>
<keyword evidence="3" id="KW-1185">Reference proteome</keyword>
<dbReference type="PANTHER" id="PTHR10039:SF16">
    <property type="entry name" value="GPI INOSITOL-DEACYLASE"/>
    <property type="match status" value="1"/>
</dbReference>
<evidence type="ECO:0000313" key="3">
    <source>
        <dbReference type="Proteomes" id="UP000799440"/>
    </source>
</evidence>
<name>A0A6A6UYJ1_9PLEO</name>
<keyword evidence="1" id="KW-0040">ANK repeat</keyword>
<dbReference type="SUPFAM" id="SSF48403">
    <property type="entry name" value="Ankyrin repeat"/>
    <property type="match status" value="1"/>
</dbReference>
<dbReference type="InterPro" id="IPR036770">
    <property type="entry name" value="Ankyrin_rpt-contain_sf"/>
</dbReference>
<reference evidence="2" key="1">
    <citation type="journal article" date="2020" name="Stud. Mycol.">
        <title>101 Dothideomycetes genomes: a test case for predicting lifestyles and emergence of pathogens.</title>
        <authorList>
            <person name="Haridas S."/>
            <person name="Albert R."/>
            <person name="Binder M."/>
            <person name="Bloem J."/>
            <person name="Labutti K."/>
            <person name="Salamov A."/>
            <person name="Andreopoulos B."/>
            <person name="Baker S."/>
            <person name="Barry K."/>
            <person name="Bills G."/>
            <person name="Bluhm B."/>
            <person name="Cannon C."/>
            <person name="Castanera R."/>
            <person name="Culley D."/>
            <person name="Daum C."/>
            <person name="Ezra D."/>
            <person name="Gonzalez J."/>
            <person name="Henrissat B."/>
            <person name="Kuo A."/>
            <person name="Liang C."/>
            <person name="Lipzen A."/>
            <person name="Lutzoni F."/>
            <person name="Magnuson J."/>
            <person name="Mondo S."/>
            <person name="Nolan M."/>
            <person name="Ohm R."/>
            <person name="Pangilinan J."/>
            <person name="Park H.-J."/>
            <person name="Ramirez L."/>
            <person name="Alfaro M."/>
            <person name="Sun H."/>
            <person name="Tritt A."/>
            <person name="Yoshinaga Y."/>
            <person name="Zwiers L.-H."/>
            <person name="Turgeon B."/>
            <person name="Goodwin S."/>
            <person name="Spatafora J."/>
            <person name="Crous P."/>
            <person name="Grigoriev I."/>
        </authorList>
    </citation>
    <scope>NUCLEOTIDE SEQUENCE</scope>
    <source>
        <strain evidence="2">CBS 119925</strain>
    </source>
</reference>
<sequence length="609" mass="69033">MLWTIADLQNAILEIIQSKKGRGYRIFVDALDACGNPGQAYTSPPALQVLRLLSKLSERASAEQADVRICISRRHFPSYGASEPETLNIVVEEHNEEVVQRFVRAQLQDIVDAGARQLVCLKIRRYRISEFRWPQSIIARIRKESPLSHNNVLHIIEEETRALQAGASSLNYGIESIIGKTERLNHPDAVLLLQIASAARLPMTPDAIRQALAFRDGHQTTDIEQWEKSNDGWEAGERFDTFLRQATCGILEVYRKHEVDDTVRVIHPSVVGYLRQERISPLIEPSEWEPQSHCALLKLCLRALNGCLKSEDMFPFLTYACEHWPYHARKAGKLVNGLDIPTFMKRCGMRRGLEKKVIEKHLSLLRLCNEDSIPREELMALNFVDESDSMLVLLATHGCTSLLDMHVGTCPICKNASNNISEGPYRKGMVNAMVMENHETARWMLERYTGDKIDSLYGEKTLLYAACYSGSIEVVELLLERGADPLIRSPGRSAKYGYPLHVAIELGGDRVPLISKLIKHSSEEIFRVKCRGGFNALQRAVRCRKRMKTLPELLKQTPQELAEELTGLRDKRGLTVMELIENMCDEGKPNAEEMEEMVYAWKDGYPLSP</sequence>
<dbReference type="InterPro" id="IPR002110">
    <property type="entry name" value="Ankyrin_rpt"/>
</dbReference>
<dbReference type="Proteomes" id="UP000799440">
    <property type="component" value="Unassembled WGS sequence"/>
</dbReference>
<evidence type="ECO:0000313" key="2">
    <source>
        <dbReference type="EMBL" id="KAF2743235.1"/>
    </source>
</evidence>
<dbReference type="PANTHER" id="PTHR10039">
    <property type="entry name" value="AMELOGENIN"/>
    <property type="match status" value="1"/>
</dbReference>
<dbReference type="AlphaFoldDB" id="A0A6A6UYJ1"/>
<dbReference type="Pfam" id="PF00023">
    <property type="entry name" value="Ank"/>
    <property type="match status" value="1"/>
</dbReference>
<accession>A0A6A6UYJ1</accession>
<dbReference type="PROSITE" id="PS50088">
    <property type="entry name" value="ANK_REPEAT"/>
    <property type="match status" value="1"/>
</dbReference>
<proteinExistence type="predicted"/>
<evidence type="ECO:0000256" key="1">
    <source>
        <dbReference type="PROSITE-ProRule" id="PRU00023"/>
    </source>
</evidence>
<feature type="repeat" description="ANK" evidence="1">
    <location>
        <begin position="458"/>
        <end position="490"/>
    </location>
</feature>
<dbReference type="OrthoDB" id="3918771at2759"/>
<dbReference type="PROSITE" id="PS50297">
    <property type="entry name" value="ANK_REP_REGION"/>
    <property type="match status" value="1"/>
</dbReference>